<comment type="caution">
    <text evidence="1">The sequence shown here is derived from an EMBL/GenBank/DDBJ whole genome shotgun (WGS) entry which is preliminary data.</text>
</comment>
<accession>A0A8E2BBD8</accession>
<evidence type="ECO:0008006" key="3">
    <source>
        <dbReference type="Google" id="ProtNLM"/>
    </source>
</evidence>
<dbReference type="Proteomes" id="UP000532373">
    <property type="component" value="Unassembled WGS sequence"/>
</dbReference>
<reference evidence="1 2" key="1">
    <citation type="submission" date="2020-08" db="EMBL/GenBank/DDBJ databases">
        <title>Genomic Encyclopedia of Type Strains, Phase IV (KMG-IV): sequencing the most valuable type-strain genomes for metagenomic binning, comparative biology and taxonomic classification.</title>
        <authorList>
            <person name="Goeker M."/>
        </authorList>
    </citation>
    <scope>NUCLEOTIDE SEQUENCE [LARGE SCALE GENOMIC DNA]</scope>
    <source>
        <strain evidence="1 2">DSM 17454</strain>
    </source>
</reference>
<dbReference type="EMBL" id="JACHGI010000002">
    <property type="protein sequence ID" value="MBB6465728.1"/>
    <property type="molecule type" value="Genomic_DNA"/>
</dbReference>
<proteinExistence type="predicted"/>
<gene>
    <name evidence="1" type="ORF">HNQ96_001586</name>
</gene>
<sequence length="150" mass="15948">MMAATLPDAGYSAVPLAAKLGLKDGQSVVFVNLPDDLGGLATARDFAATALTGWAELGAAGEKHDIVHAFTGKRADLEAHVETFKKMIAPDGAVWISWPKKASKIATDITEDVIRDVVLPKGLVDVKVCAVDTVWSGLKLVIRKELRAKL</sequence>
<dbReference type="AlphaFoldDB" id="A0A8E2BBD8"/>
<protein>
    <recommendedName>
        <fullName evidence="3">DUF3052 domain-containing protein</fullName>
    </recommendedName>
</protein>
<name>A0A8E2BBD8_9HYPH</name>
<organism evidence="1 2">
    <name type="scientific">Aminobacter carboxidus</name>
    <dbReference type="NCBI Taxonomy" id="376165"/>
    <lineage>
        <taxon>Bacteria</taxon>
        <taxon>Pseudomonadati</taxon>
        <taxon>Pseudomonadota</taxon>
        <taxon>Alphaproteobacteria</taxon>
        <taxon>Hyphomicrobiales</taxon>
        <taxon>Phyllobacteriaceae</taxon>
        <taxon>Aminobacter</taxon>
    </lineage>
</organism>
<evidence type="ECO:0000313" key="1">
    <source>
        <dbReference type="EMBL" id="MBB6465728.1"/>
    </source>
</evidence>
<evidence type="ECO:0000313" key="2">
    <source>
        <dbReference type="Proteomes" id="UP000532373"/>
    </source>
</evidence>